<dbReference type="Proteomes" id="UP000268623">
    <property type="component" value="Unassembled WGS sequence"/>
</dbReference>
<proteinExistence type="inferred from homology"/>
<comment type="caution">
    <text evidence="3">The sequence shown here is derived from an EMBL/GenBank/DDBJ whole genome shotgun (WGS) entry which is preliminary data.</text>
</comment>
<dbReference type="OrthoDB" id="9788661at2"/>
<keyword evidence="4" id="KW-1185">Reference proteome</keyword>
<evidence type="ECO:0000313" key="4">
    <source>
        <dbReference type="Proteomes" id="UP000268623"/>
    </source>
</evidence>
<gene>
    <name evidence="3" type="ORF">D1O30_08380</name>
</gene>
<sequence>MAHSSAGPWAVNEGIWMRLFRRAAAFVAIGALPLAGCAPQESPVASAPAAYDEAAKATELTGQDALHARISHYARIYDIPESLIHRSIRRESNYNPHARHGPYWGLMQIRHDTARHMGYDGPASGLLDADTNLAFAVPYLANAYKVSGGDEGRAIKLYAGGYYYEAKRKRMLDELVTSASQ</sequence>
<protein>
    <submittedName>
        <fullName evidence="3">Lytic transglycosylase domain-containing protein</fullName>
    </submittedName>
</protein>
<dbReference type="AlphaFoldDB" id="A0A3M9XNN2"/>
<evidence type="ECO:0000256" key="1">
    <source>
        <dbReference type="ARBA" id="ARBA00009387"/>
    </source>
</evidence>
<feature type="domain" description="Transglycosylase SLT" evidence="2">
    <location>
        <begin position="72"/>
        <end position="163"/>
    </location>
</feature>
<evidence type="ECO:0000313" key="3">
    <source>
        <dbReference type="EMBL" id="RNJ49614.1"/>
    </source>
</evidence>
<evidence type="ECO:0000259" key="2">
    <source>
        <dbReference type="Pfam" id="PF01464"/>
    </source>
</evidence>
<dbReference type="EMBL" id="QWDD01000001">
    <property type="protein sequence ID" value="RNJ49614.1"/>
    <property type="molecule type" value="Genomic_DNA"/>
</dbReference>
<dbReference type="Gene3D" id="1.10.530.10">
    <property type="match status" value="1"/>
</dbReference>
<accession>A0A3M9XNN2</accession>
<comment type="similarity">
    <text evidence="1">Belongs to the virb1 family.</text>
</comment>
<reference evidence="3 4" key="1">
    <citation type="submission" date="2018-08" db="EMBL/GenBank/DDBJ databases">
        <title>Genome sequence of Methylocystis hirsuta CSC1, a methanotroph able to accumulate PHAs.</title>
        <authorList>
            <person name="Bordel S."/>
            <person name="Rodriguez E."/>
            <person name="Gancedo J."/>
            <person name="Munoz R."/>
        </authorList>
    </citation>
    <scope>NUCLEOTIDE SEQUENCE [LARGE SCALE GENOMIC DNA]</scope>
    <source>
        <strain evidence="3 4">CSC1</strain>
    </source>
</reference>
<dbReference type="InterPro" id="IPR023346">
    <property type="entry name" value="Lysozyme-like_dom_sf"/>
</dbReference>
<dbReference type="Pfam" id="PF01464">
    <property type="entry name" value="SLT"/>
    <property type="match status" value="1"/>
</dbReference>
<dbReference type="InterPro" id="IPR008258">
    <property type="entry name" value="Transglycosylase_SLT_dom_1"/>
</dbReference>
<organism evidence="3 4">
    <name type="scientific">Methylocystis hirsuta</name>
    <dbReference type="NCBI Taxonomy" id="369798"/>
    <lineage>
        <taxon>Bacteria</taxon>
        <taxon>Pseudomonadati</taxon>
        <taxon>Pseudomonadota</taxon>
        <taxon>Alphaproteobacteria</taxon>
        <taxon>Hyphomicrobiales</taxon>
        <taxon>Methylocystaceae</taxon>
        <taxon>Methylocystis</taxon>
    </lineage>
</organism>
<dbReference type="SUPFAM" id="SSF53955">
    <property type="entry name" value="Lysozyme-like"/>
    <property type="match status" value="1"/>
</dbReference>
<name>A0A3M9XNN2_9HYPH</name>